<dbReference type="PANTHER" id="PTHR33969:SF2">
    <property type="entry name" value="SEGREGATION AND CONDENSATION PROTEIN A"/>
    <property type="match status" value="1"/>
</dbReference>
<gene>
    <name evidence="2" type="ORF">A2930_00800</name>
</gene>
<dbReference type="AlphaFoldDB" id="A0A1F5WZN1"/>
<comment type="caution">
    <text evidence="2">The sequence shown here is derived from an EMBL/GenBank/DDBJ whole genome shotgun (WGS) entry which is preliminary data.</text>
</comment>
<evidence type="ECO:0000313" key="3">
    <source>
        <dbReference type="Proteomes" id="UP000178114"/>
    </source>
</evidence>
<organism evidence="2 3">
    <name type="scientific">Candidatus Giovannonibacteria bacterium RIFCSPLOWO2_01_FULL_45_34</name>
    <dbReference type="NCBI Taxonomy" id="1798351"/>
    <lineage>
        <taxon>Bacteria</taxon>
        <taxon>Candidatus Giovannoniibacteriota</taxon>
    </lineage>
</organism>
<dbReference type="Proteomes" id="UP000178114">
    <property type="component" value="Unassembled WGS sequence"/>
</dbReference>
<accession>A0A1F5WZN1</accession>
<evidence type="ECO:0000313" key="2">
    <source>
        <dbReference type="EMBL" id="OGF81094.1"/>
    </source>
</evidence>
<name>A0A1F5WZN1_9BACT</name>
<dbReference type="InterPro" id="IPR003768">
    <property type="entry name" value="ScpA"/>
</dbReference>
<dbReference type="Pfam" id="PF02616">
    <property type="entry name" value="SMC_ScpA"/>
    <property type="match status" value="1"/>
</dbReference>
<dbReference type="Gene3D" id="6.10.250.2410">
    <property type="match status" value="1"/>
</dbReference>
<dbReference type="EMBL" id="MFID01000018">
    <property type="protein sequence ID" value="OGF81094.1"/>
    <property type="molecule type" value="Genomic_DNA"/>
</dbReference>
<protein>
    <recommendedName>
        <fullName evidence="1">Segregation and condensation protein A</fullName>
    </recommendedName>
</protein>
<dbReference type="PANTHER" id="PTHR33969">
    <property type="entry name" value="SEGREGATION AND CONDENSATION PROTEIN A"/>
    <property type="match status" value="1"/>
</dbReference>
<evidence type="ECO:0000256" key="1">
    <source>
        <dbReference type="ARBA" id="ARBA00044777"/>
    </source>
</evidence>
<sequence length="239" mass="26919">MYQFALEKFSGPLDLLLSLVEEEKLSINEISLSKVAEEYIAYLKSLEEMPKDELAAFLVIASTLMLIKSRSLILNLKLSDEEEVDIKDLERRLKTYKFFKKLGETLRGINKQGRHLFGREAYAGMQAVFFPPHDLTKETLSKIVGELLTAIPQKESLPEDTLKKAVSLEEKMEELKGRLEKMINVNFSALGGSAFGGEEGKDKIEIIVGFLAVLELVRQGFAIFEQKGIFANIEVKKNG</sequence>
<reference evidence="2 3" key="1">
    <citation type="journal article" date="2016" name="Nat. Commun.">
        <title>Thousands of microbial genomes shed light on interconnected biogeochemical processes in an aquifer system.</title>
        <authorList>
            <person name="Anantharaman K."/>
            <person name="Brown C.T."/>
            <person name="Hug L.A."/>
            <person name="Sharon I."/>
            <person name="Castelle C.J."/>
            <person name="Probst A.J."/>
            <person name="Thomas B.C."/>
            <person name="Singh A."/>
            <person name="Wilkins M.J."/>
            <person name="Karaoz U."/>
            <person name="Brodie E.L."/>
            <person name="Williams K.H."/>
            <person name="Hubbard S.S."/>
            <person name="Banfield J.F."/>
        </authorList>
    </citation>
    <scope>NUCLEOTIDE SEQUENCE [LARGE SCALE GENOMIC DNA]</scope>
</reference>
<dbReference type="STRING" id="1798351.A2930_00800"/>
<proteinExistence type="predicted"/>